<dbReference type="PIRSF" id="PIRSF002741">
    <property type="entry name" value="MppA"/>
    <property type="match status" value="1"/>
</dbReference>
<dbReference type="InterPro" id="IPR039424">
    <property type="entry name" value="SBP_5"/>
</dbReference>
<reference evidence="7 8" key="1">
    <citation type="submission" date="2020-02" db="EMBL/GenBank/DDBJ databases">
        <authorList>
            <person name="Khan S.A."/>
            <person name="Jeon C.O."/>
            <person name="Chun B.H."/>
        </authorList>
    </citation>
    <scope>NUCLEOTIDE SEQUENCE [LARGE SCALE GENOMIC DNA]</scope>
    <source>
        <strain evidence="7 8">H239</strain>
    </source>
</reference>
<dbReference type="InterPro" id="IPR000914">
    <property type="entry name" value="SBP_5_dom"/>
</dbReference>
<dbReference type="Proteomes" id="UP000474802">
    <property type="component" value="Unassembled WGS sequence"/>
</dbReference>
<feature type="domain" description="Solute-binding protein family 5" evidence="6">
    <location>
        <begin position="73"/>
        <end position="443"/>
    </location>
</feature>
<evidence type="ECO:0000256" key="3">
    <source>
        <dbReference type="ARBA" id="ARBA00022448"/>
    </source>
</evidence>
<dbReference type="GO" id="GO:0030288">
    <property type="term" value="C:outer membrane-bounded periplasmic space"/>
    <property type="evidence" value="ECO:0007669"/>
    <property type="project" value="UniProtKB-ARBA"/>
</dbReference>
<comment type="caution">
    <text evidence="7">The sequence shown here is derived from an EMBL/GenBank/DDBJ whole genome shotgun (WGS) entry which is preliminary data.</text>
</comment>
<sequence length="536" mass="58649">MRLYKTLVAAALGTVMSVSGAFAETPADTLVIADAIDDIITLDPAEVSEVGGVLMSQQMYQPLVTFDPADPTKIVGVLAESWEVSEDGKTFTFTMNPNAKFASGNPVTAKDAEYSLQRVILLDSRISFILTQFGITKENVAEKIKAMDDATLVIEVDQKYAQSFVLYVLSSFTGGIVDSVLVKEHEGTREDGSNDYGNAWLKADNSAGSGPYVLTKWDPKVSILMSRNENYWGEAPGVERIFLQHMPESATQRLALEKGDIDIANKLGPDDIGAVEGNGDIQVLEGNSSTIYYMGANVRDEALSNPKVIEAMKYLIDYDGIAETIGRGTIKVHQTMIPDGFLGGNIDYNPYSFDLEKAKALLEESGVSLPITLDTVVWNVPPYPDYAQAVQATMAQAGINLDLQVVDGGPWLDRYRSHDLDIWVGLWGPDYPDPHSNAKAFTVNDPTDPDGAKGNLADRFGWNSGPLSDQVLAAVQEQDTQKRAEMYDEIQRAHTDSSPFLYMFQDSRRVAMRSDVKGVVLGITFSDDRYGAVTKE</sequence>
<dbReference type="SUPFAM" id="SSF53850">
    <property type="entry name" value="Periplasmic binding protein-like II"/>
    <property type="match status" value="1"/>
</dbReference>
<reference evidence="7 8" key="2">
    <citation type="submission" date="2020-03" db="EMBL/GenBank/DDBJ databases">
        <title>Devosia chinhatensis sp. nov., isolated from a hexachlorocyclohexane (HCH) dump site in India.</title>
        <authorList>
            <person name="Kumar M."/>
            <person name="Lal R."/>
        </authorList>
    </citation>
    <scope>NUCLEOTIDE SEQUENCE [LARGE SCALE GENOMIC DNA]</scope>
    <source>
        <strain evidence="7 8">H239</strain>
    </source>
</reference>
<dbReference type="GO" id="GO:1904680">
    <property type="term" value="F:peptide transmembrane transporter activity"/>
    <property type="evidence" value="ECO:0007669"/>
    <property type="project" value="TreeGrafter"/>
</dbReference>
<dbReference type="GO" id="GO:0015833">
    <property type="term" value="P:peptide transport"/>
    <property type="evidence" value="ECO:0007669"/>
    <property type="project" value="TreeGrafter"/>
</dbReference>
<evidence type="ECO:0000259" key="6">
    <source>
        <dbReference type="Pfam" id="PF00496"/>
    </source>
</evidence>
<keyword evidence="8" id="KW-1185">Reference proteome</keyword>
<evidence type="ECO:0000256" key="2">
    <source>
        <dbReference type="ARBA" id="ARBA00005695"/>
    </source>
</evidence>
<evidence type="ECO:0000313" key="7">
    <source>
        <dbReference type="EMBL" id="NGP17046.1"/>
    </source>
</evidence>
<comment type="similarity">
    <text evidence="2">Belongs to the bacterial solute-binding protein 5 family.</text>
</comment>
<dbReference type="InterPro" id="IPR030678">
    <property type="entry name" value="Peptide/Ni-bd"/>
</dbReference>
<dbReference type="GO" id="GO:0043190">
    <property type="term" value="C:ATP-binding cassette (ABC) transporter complex"/>
    <property type="evidence" value="ECO:0007669"/>
    <property type="project" value="InterPro"/>
</dbReference>
<feature type="chain" id="PRO_5026974277" evidence="5">
    <location>
        <begin position="24"/>
        <end position="536"/>
    </location>
</feature>
<evidence type="ECO:0000256" key="4">
    <source>
        <dbReference type="ARBA" id="ARBA00022729"/>
    </source>
</evidence>
<dbReference type="EMBL" id="JAALFG010000001">
    <property type="protein sequence ID" value="NGP17046.1"/>
    <property type="molecule type" value="Genomic_DNA"/>
</dbReference>
<dbReference type="RefSeq" id="WP_164533267.1">
    <property type="nucleotide sequence ID" value="NZ_JAALFG010000001.1"/>
</dbReference>
<dbReference type="Gene3D" id="3.40.190.10">
    <property type="entry name" value="Periplasmic binding protein-like II"/>
    <property type="match status" value="1"/>
</dbReference>
<feature type="signal peptide" evidence="5">
    <location>
        <begin position="1"/>
        <end position="23"/>
    </location>
</feature>
<proteinExistence type="inferred from homology"/>
<evidence type="ECO:0000313" key="8">
    <source>
        <dbReference type="Proteomes" id="UP000474802"/>
    </source>
</evidence>
<keyword evidence="4 5" id="KW-0732">Signal</keyword>
<dbReference type="AlphaFoldDB" id="A0A6M1SKM4"/>
<dbReference type="Pfam" id="PF00496">
    <property type="entry name" value="SBP_bac_5"/>
    <property type="match status" value="1"/>
</dbReference>
<dbReference type="PANTHER" id="PTHR30290">
    <property type="entry name" value="PERIPLASMIC BINDING COMPONENT OF ABC TRANSPORTER"/>
    <property type="match status" value="1"/>
</dbReference>
<evidence type="ECO:0000256" key="1">
    <source>
        <dbReference type="ARBA" id="ARBA00004418"/>
    </source>
</evidence>
<accession>A0A6M1SKM4</accession>
<comment type="subcellular location">
    <subcellularLocation>
        <location evidence="1">Periplasm</location>
    </subcellularLocation>
</comment>
<dbReference type="CDD" id="cd08512">
    <property type="entry name" value="PBP2_NikA_DppA_OppA_like_7"/>
    <property type="match status" value="1"/>
</dbReference>
<dbReference type="Gene3D" id="3.10.105.10">
    <property type="entry name" value="Dipeptide-binding Protein, Domain 3"/>
    <property type="match status" value="1"/>
</dbReference>
<evidence type="ECO:0000256" key="5">
    <source>
        <dbReference type="SAM" id="SignalP"/>
    </source>
</evidence>
<gene>
    <name evidence="7" type="ORF">G5575_04515</name>
</gene>
<keyword evidence="3" id="KW-0813">Transport</keyword>
<protein>
    <submittedName>
        <fullName evidence="7">ABC transporter substrate-binding protein</fullName>
    </submittedName>
</protein>
<dbReference type="Gene3D" id="3.90.76.10">
    <property type="entry name" value="Dipeptide-binding Protein, Domain 1"/>
    <property type="match status" value="1"/>
</dbReference>
<organism evidence="7 8">
    <name type="scientific">Devosia aurantiaca</name>
    <dbReference type="NCBI Taxonomy" id="2714858"/>
    <lineage>
        <taxon>Bacteria</taxon>
        <taxon>Pseudomonadati</taxon>
        <taxon>Pseudomonadota</taxon>
        <taxon>Alphaproteobacteria</taxon>
        <taxon>Hyphomicrobiales</taxon>
        <taxon>Devosiaceae</taxon>
        <taxon>Devosia</taxon>
    </lineage>
</organism>
<dbReference type="PANTHER" id="PTHR30290:SF10">
    <property type="entry name" value="PERIPLASMIC OLIGOPEPTIDE-BINDING PROTEIN-RELATED"/>
    <property type="match status" value="1"/>
</dbReference>
<name>A0A6M1SKM4_9HYPH</name>